<dbReference type="EMBL" id="VJMH01003722">
    <property type="protein sequence ID" value="KAF0705061.1"/>
    <property type="molecule type" value="Genomic_DNA"/>
</dbReference>
<evidence type="ECO:0000313" key="2">
    <source>
        <dbReference type="EMBL" id="KAF0705061.1"/>
    </source>
</evidence>
<name>A0A485KGG3_9STRA</name>
<evidence type="ECO:0000313" key="3">
    <source>
        <dbReference type="EMBL" id="VFT84086.1"/>
    </source>
</evidence>
<keyword evidence="4" id="KW-1185">Reference proteome</keyword>
<dbReference type="Pfam" id="PF11397">
    <property type="entry name" value="GlcNAc"/>
    <property type="match status" value="2"/>
</dbReference>
<proteinExistence type="predicted"/>
<accession>A0A485KGG3</accession>
<reference evidence="3 4" key="1">
    <citation type="submission" date="2019-03" db="EMBL/GenBank/DDBJ databases">
        <authorList>
            <person name="Gaulin E."/>
            <person name="Dumas B."/>
        </authorList>
    </citation>
    <scope>NUCLEOTIDE SEQUENCE [LARGE SCALE GENOMIC DNA]</scope>
    <source>
        <strain evidence="3">CBS 568.67</strain>
    </source>
</reference>
<keyword evidence="1" id="KW-1133">Transmembrane helix</keyword>
<keyword evidence="1" id="KW-0472">Membrane</keyword>
<dbReference type="PANTHER" id="PTHR34496:SF6">
    <property type="entry name" value="GLYCOSYLTRANSFERASE 2-LIKE DOMAIN-CONTAINING PROTEIN"/>
    <property type="match status" value="1"/>
</dbReference>
<keyword evidence="1" id="KW-0812">Transmembrane</keyword>
<evidence type="ECO:0000313" key="4">
    <source>
        <dbReference type="Proteomes" id="UP000332933"/>
    </source>
</evidence>
<dbReference type="AlphaFoldDB" id="A0A485KGG3"/>
<organism evidence="3 4">
    <name type="scientific">Aphanomyces stellatus</name>
    <dbReference type="NCBI Taxonomy" id="120398"/>
    <lineage>
        <taxon>Eukaryota</taxon>
        <taxon>Sar</taxon>
        <taxon>Stramenopiles</taxon>
        <taxon>Oomycota</taxon>
        <taxon>Saprolegniomycetes</taxon>
        <taxon>Saprolegniales</taxon>
        <taxon>Verrucalvaceae</taxon>
        <taxon>Aphanomyces</taxon>
    </lineage>
</organism>
<sequence>MGKDDSQRIYMSWNETNHWAYLDPATQNIPVSDDDKTLRPPPPRVPDVYDIFIGISAYRDGPRCGFSLFTAFSRAKHPERIFIGLVDQTQDDDAICVDEYCKLATEAGWTECKFKNQIRVDARDSKSSKGPTLARWQQQQLIRDEEFCLEIDAHSQFLPDWDVHLVNEWKRTENEMAVLTSYPMDYKFMGKGLTIPDHYSSHLCSYLPRGGGATDIPIISGMMLIDDSEAPQMSSLWGGCLSFSKCHAERRAQNDKHMNWVFWGEEYLRSMQLWTRGYDLYSPSRHGHVVFHNWSDDKGMKKRFWDNVTQVMTREEHDKEEQLAYNRLRMVLTLPFEGPVDATEMDKYHGGKVRTVEQFLEFSGISSADSKLDAHRCEQLHWVPYSVPKIVEDLLPGWTMRANDTRAVAAAVTSDSSANAQSWEAIQLTLGQMTNATWRVGEMQLLRDMQHRLGDMHQPHAALMPLALVWLSLISIWLVYSRRRSGTQYQAVITSTEEE</sequence>
<feature type="transmembrane region" description="Helical" evidence="1">
    <location>
        <begin position="462"/>
        <end position="480"/>
    </location>
</feature>
<dbReference type="PANTHER" id="PTHR34496">
    <property type="entry name" value="GLCNAC TRANSFERASE-RELATED"/>
    <property type="match status" value="1"/>
</dbReference>
<dbReference type="EMBL" id="CAADRA010003734">
    <property type="protein sequence ID" value="VFT84086.1"/>
    <property type="molecule type" value="Genomic_DNA"/>
</dbReference>
<protein>
    <submittedName>
        <fullName evidence="3">Aste57867_7154 protein</fullName>
    </submittedName>
</protein>
<reference evidence="2" key="2">
    <citation type="submission" date="2019-06" db="EMBL/GenBank/DDBJ databases">
        <title>Genomics analysis of Aphanomyces spp. identifies a new class of oomycete effector associated with host adaptation.</title>
        <authorList>
            <person name="Gaulin E."/>
        </authorList>
    </citation>
    <scope>NUCLEOTIDE SEQUENCE</scope>
    <source>
        <strain evidence="2">CBS 578.67</strain>
    </source>
</reference>
<dbReference type="Proteomes" id="UP000332933">
    <property type="component" value="Unassembled WGS sequence"/>
</dbReference>
<dbReference type="InterPro" id="IPR021067">
    <property type="entry name" value="Glycosyltransferase"/>
</dbReference>
<gene>
    <name evidence="3" type="primary">Aste57867_7154</name>
    <name evidence="2" type="ORF">As57867_007130</name>
    <name evidence="3" type="ORF">ASTE57867_7154</name>
</gene>
<dbReference type="OrthoDB" id="76265at2759"/>
<evidence type="ECO:0000256" key="1">
    <source>
        <dbReference type="SAM" id="Phobius"/>
    </source>
</evidence>